<dbReference type="KEGG" id="amog:QRX60_21790"/>
<dbReference type="SUPFAM" id="SSF55781">
    <property type="entry name" value="GAF domain-like"/>
    <property type="match status" value="1"/>
</dbReference>
<evidence type="ECO:0000259" key="1">
    <source>
        <dbReference type="PROSITE" id="PS51078"/>
    </source>
</evidence>
<dbReference type="RefSeq" id="WP_286002608.1">
    <property type="nucleotide sequence ID" value="NZ_CP127295.1"/>
</dbReference>
<organism evidence="2 3">
    <name type="scientific">Amycolatopsis mongoliensis</name>
    <dbReference type="NCBI Taxonomy" id="715475"/>
    <lineage>
        <taxon>Bacteria</taxon>
        <taxon>Bacillati</taxon>
        <taxon>Actinomycetota</taxon>
        <taxon>Actinomycetes</taxon>
        <taxon>Pseudonocardiales</taxon>
        <taxon>Pseudonocardiaceae</taxon>
        <taxon>Amycolatopsis</taxon>
    </lineage>
</organism>
<keyword evidence="3" id="KW-1185">Reference proteome</keyword>
<dbReference type="InterPro" id="IPR029016">
    <property type="entry name" value="GAF-like_dom_sf"/>
</dbReference>
<proteinExistence type="predicted"/>
<dbReference type="Proteomes" id="UP001239397">
    <property type="component" value="Chromosome"/>
</dbReference>
<dbReference type="PROSITE" id="PS51078">
    <property type="entry name" value="ICLR_ED"/>
    <property type="match status" value="1"/>
</dbReference>
<reference evidence="2 3" key="1">
    <citation type="submission" date="2023-06" db="EMBL/GenBank/DDBJ databases">
        <authorList>
            <person name="Oyuntsetseg B."/>
            <person name="Kim S.B."/>
        </authorList>
    </citation>
    <scope>NUCLEOTIDE SEQUENCE [LARGE SCALE GENOMIC DNA]</scope>
    <source>
        <strain evidence="2 3">4-36</strain>
    </source>
</reference>
<evidence type="ECO:0000313" key="2">
    <source>
        <dbReference type="EMBL" id="WIY06348.1"/>
    </source>
</evidence>
<dbReference type="Gene3D" id="3.30.450.40">
    <property type="match status" value="1"/>
</dbReference>
<name>A0A9Y2NNX5_9PSEU</name>
<sequence>MSGYGVNHEEYEVGVSAVAAPVFDARRRVPAALSITGNAAKLDLDRPAPAVRTAALALAPVRNPLDRG</sequence>
<dbReference type="Pfam" id="PF01614">
    <property type="entry name" value="IclR_C"/>
    <property type="match status" value="1"/>
</dbReference>
<dbReference type="AlphaFoldDB" id="A0A9Y2NNX5"/>
<feature type="domain" description="IclR-ED" evidence="1">
    <location>
        <begin position="1"/>
        <end position="68"/>
    </location>
</feature>
<evidence type="ECO:0000313" key="3">
    <source>
        <dbReference type="Proteomes" id="UP001239397"/>
    </source>
</evidence>
<gene>
    <name evidence="2" type="ORF">QRX60_21790</name>
</gene>
<dbReference type="EMBL" id="CP127295">
    <property type="protein sequence ID" value="WIY06348.1"/>
    <property type="molecule type" value="Genomic_DNA"/>
</dbReference>
<dbReference type="InterPro" id="IPR014757">
    <property type="entry name" value="Tscrpt_reg_IclR_C"/>
</dbReference>
<accession>A0A9Y2NNX5</accession>
<protein>
    <submittedName>
        <fullName evidence="2">IclR family transcriptional regulator C-terminal domain-containing protein</fullName>
    </submittedName>
</protein>